<dbReference type="Gene3D" id="2.30.29.30">
    <property type="entry name" value="Pleckstrin-homology domain (PH domain)/Phosphotyrosine-binding domain (PTB)"/>
    <property type="match status" value="1"/>
</dbReference>
<evidence type="ECO:0000313" key="13">
    <source>
        <dbReference type="EMBL" id="CAH0028664.1"/>
    </source>
</evidence>
<evidence type="ECO:0000256" key="7">
    <source>
        <dbReference type="ARBA" id="ARBA00023242"/>
    </source>
</evidence>
<dbReference type="Gene3D" id="4.10.240.10">
    <property type="entry name" value="Zn(2)-C6 fungal-type DNA-binding domain"/>
    <property type="match status" value="1"/>
</dbReference>
<sequence>MSRLAHHDPPASSVADDGSGFNKLDDSPTVRRRVHVPVPLSVASPAYSPRCSSPTAPDDSRIVSDPLAPRLASDSQKSPKPAMSGPVGTAQEISQSAGLPRTSSIDSAISALSSNRPAQQHGSQDSGYGAADVSSLVNKAGSPEAVIQTLLKERQAQSQQNTQLWRLVDKQRAMILGLNKDLERALKEKEKYRLKLRDLLANAAFSPTSSNDLQTPSRPNVPRIDVNQSSMGFSEASSLDSPSQTFSPIDSMIPPYPVTPITPASLPDQSAMPPPPDAPRLQDPSRILPKVRDRAPGRVDRDTEEKSDQIPRLKKEDSLKDLQFNASQPPTRALPPDPPKGPSTKLGSPTAMMIEARVRSEGGVAGFPAPPRKAPPAPLQLNSSTKELVQEEETDSDLDEILESADLGSGSDDRGRRRTRAEDELDRGLRVQKEAEARSASKKSSSSKPDSPAEAVPPSPRQAPGQRPHTGSMSLAEVLQADEYSDPGSPAMSPGLPLSPRPVNVRPPMHSPPLSPRNAGTFPSGPLSPRPPRQPIPMPPNTPLATPAVASIDQSLMSPKEGVTSPTVVTTPTERTKIFRGLITEEFPDLLLAPNALPSIAIRVASSRMKPSRASLISLTQLEEDPVFTLAVISRADRSELWRLEKDSASLSKLDQRLKQCPAFTARTPDKSLFSGHAPAKVDARRAALEHYMEEVLNTPLDPNTALELCKYLSRNALPPNVDELGAGSGAREGSSHMIGPDGRPIRSGYLTKRGKNFGGWKSRFFLLDGPLLKYYETPGGAHLGTIRLQNAQIVRHSQSGDNHSPPRGPNSDEMDNNYRHAFRILEPKKKDLNSHVKHVLCAENDKERDLWVNALLQWTDYRENEDEEPAQTSRSNAARSRKSMPPPRSHHQTQDSDTLVGVRYDSTQHGDVPQLGGRPKTSGASSDHLGHHYNNSDSMTPKLISGPKDPQPIADLAAWGNKTGLTAPTSEEKKVRKRSFFGFGSKTRSNSDGQDSIPAVGDGFSTTAPSGSGYHGPAHQVFGSTLAEAVRFSPPHDVDVPLPSVVYRCIQFLEHKDAILEEGIFRLSGSSIVIKGLRERFNVEGDVNLVTDDQFYDIHAVASLLKLYLRELPSTILTRELHLEFLGTTELVSRLDKVAALSELVQRLPLANATLLKYLIAFLIKIINNSDMNKMPVRNVGIVFSPTLNIPAQVFAMFLQNYEPIFGIAPEDLATQGKTMEEKHSTPKKMELDPRLEASDLVPVASVPEASSIAGRTTGFADADTPSTNLGATRDQDLQRGDDDHHSGDDQDGGADPKRSRACEACRGLKVRCDPDPDGGPCKRCKKASRKCVVTQPTRKRQKKTDSRVSELERKIDALTASLQARAGGIPVLPALGVSSSPHVLGASSVSPGGGPNEHTTPGSHGSSYYRAPSTEGVASGGIGSHERSWGSETATVRHASLDRSNGQSVTPPGGGSAVAAPPQARVDPTPPAFQPPMVIAGQKRKLPARWSASADDEHRQSPVTAASSSFTPVPDSDVVDRGILTMAKATELFARYRDRMAPNLPAVVHPPSMTVSDLRKNKPVLFLSTMAAAASEDNDLQKALSREVMLVFADKVFLSGDKSIEIVQALLVAVVWYWPPEHFEELKFYQLVHSAAVMAIDIGLGKSFGNKQPGTGLYNWQSHPMRRQALPDPTTVESRRTWLACFFMASNTSISLRRPNLIRWTPFMAESLEVLESSPDAAPSDTYFCHLVWTHKLGEEVSNQFALEDATARVNINEARTQHTLRALERELENKRNSVPEDVMRPALTLGFEMINLYMHEIVLHSKTAVDQIRPPFNTDAFKEGVIGPEPLSAAHINAISSCLSAINGIFTTFLSLDVASVRCLPVYNFVRVAYALVILLKMYFTSSNPTSDLGKVVNKENLRVGYYMDLLIDKFRATAADDRSRPASKFLVVLAMLKSWFIKQGKLEAKNNSQGDDGAGSTKSPRTSGWPEGDGSSGNKQMLPFQRQNPQQQQEPARVNTPLQLLSEVATGTGANKPSGSARFLLGSFRNQPQPFFYEANNNNNANTPSSSASDGSPAINPTTGPQQTSQPQQQPPFFAASSAAAASSEPSWMSNLPINIDMGLADGTGLDFTNLGLTPEFQLSSEDLQEPWISDLFQGFQDAGGGVVDG</sequence>
<dbReference type="InterPro" id="IPR008936">
    <property type="entry name" value="Rho_GTPase_activation_prot"/>
</dbReference>
<dbReference type="CDD" id="cd12148">
    <property type="entry name" value="fungal_TF_MHR"/>
    <property type="match status" value="1"/>
</dbReference>
<dbReference type="GO" id="GO:0006351">
    <property type="term" value="P:DNA-templated transcription"/>
    <property type="evidence" value="ECO:0007669"/>
    <property type="project" value="InterPro"/>
</dbReference>
<dbReference type="Pfam" id="PF04082">
    <property type="entry name" value="Fungal_trans"/>
    <property type="match status" value="1"/>
</dbReference>
<feature type="compositionally biased region" description="Polar residues" evidence="9">
    <location>
        <begin position="226"/>
        <end position="248"/>
    </location>
</feature>
<feature type="compositionally biased region" description="Polar residues" evidence="9">
    <location>
        <begin position="1399"/>
        <end position="1408"/>
    </location>
</feature>
<dbReference type="GO" id="GO:0035091">
    <property type="term" value="F:phosphatidylinositol binding"/>
    <property type="evidence" value="ECO:0007669"/>
    <property type="project" value="InterPro"/>
</dbReference>
<comment type="subcellular location">
    <subcellularLocation>
        <location evidence="1">Nucleus</location>
    </subcellularLocation>
</comment>
<feature type="compositionally biased region" description="Basic and acidic residues" evidence="9">
    <location>
        <begin position="290"/>
        <end position="320"/>
    </location>
</feature>
<dbReference type="PANTHER" id="PTHR31845:SF39">
    <property type="entry name" value="TRANSCRIPTION FACTOR PBCR-RELATED"/>
    <property type="match status" value="1"/>
</dbReference>
<keyword evidence="5" id="KW-0238">DNA-binding</keyword>
<dbReference type="SMART" id="SM00233">
    <property type="entry name" value="PH"/>
    <property type="match status" value="1"/>
</dbReference>
<dbReference type="SUPFAM" id="SSF48350">
    <property type="entry name" value="GTPase activation domain, GAP"/>
    <property type="match status" value="1"/>
</dbReference>
<dbReference type="InterPro" id="IPR051089">
    <property type="entry name" value="prtT"/>
</dbReference>
<evidence type="ECO:0000259" key="11">
    <source>
        <dbReference type="PROSITE" id="PS50048"/>
    </source>
</evidence>
<keyword evidence="2" id="KW-0343">GTPase activation</keyword>
<keyword evidence="3" id="KW-0479">Metal-binding</keyword>
<feature type="region of interest" description="Disordered" evidence="9">
    <location>
        <begin position="1"/>
        <end position="101"/>
    </location>
</feature>
<evidence type="ECO:0000256" key="5">
    <source>
        <dbReference type="ARBA" id="ARBA00023125"/>
    </source>
</evidence>
<dbReference type="CDD" id="cd00067">
    <property type="entry name" value="GAL4"/>
    <property type="match status" value="1"/>
</dbReference>
<keyword evidence="4" id="KW-0805">Transcription regulation</keyword>
<protein>
    <recommendedName>
        <fullName evidence="15">RhoGAP-domain-containing protein</fullName>
    </recommendedName>
</protein>
<feature type="compositionally biased region" description="Basic and acidic residues" evidence="9">
    <location>
        <begin position="411"/>
        <end position="439"/>
    </location>
</feature>
<dbReference type="EMBL" id="CABFNQ020000734">
    <property type="protein sequence ID" value="CAH0028664.1"/>
    <property type="molecule type" value="Genomic_DNA"/>
</dbReference>
<feature type="region of interest" description="Disordered" evidence="9">
    <location>
        <begin position="1954"/>
        <end position="2001"/>
    </location>
</feature>
<dbReference type="PROSITE" id="PS50048">
    <property type="entry name" value="ZN2_CY6_FUNGAL_2"/>
    <property type="match status" value="1"/>
</dbReference>
<feature type="compositionally biased region" description="Low complexity" evidence="9">
    <location>
        <begin position="2043"/>
        <end position="2057"/>
    </location>
</feature>
<dbReference type="InterPro" id="IPR036871">
    <property type="entry name" value="PX_dom_sf"/>
</dbReference>
<evidence type="ECO:0000256" key="1">
    <source>
        <dbReference type="ARBA" id="ARBA00004123"/>
    </source>
</evidence>
<feature type="region of interest" description="Disordered" evidence="9">
    <location>
        <begin position="2039"/>
        <end position="2089"/>
    </location>
</feature>
<dbReference type="InterPro" id="IPR036864">
    <property type="entry name" value="Zn2-C6_fun-type_DNA-bd_sf"/>
</dbReference>
<dbReference type="Gene3D" id="3.30.1520.10">
    <property type="entry name" value="Phox-like domain"/>
    <property type="match status" value="1"/>
</dbReference>
<organism evidence="13 14">
    <name type="scientific">Clonostachys rhizophaga</name>
    <dbReference type="NCBI Taxonomy" id="160324"/>
    <lineage>
        <taxon>Eukaryota</taxon>
        <taxon>Fungi</taxon>
        <taxon>Dikarya</taxon>
        <taxon>Ascomycota</taxon>
        <taxon>Pezizomycotina</taxon>
        <taxon>Sordariomycetes</taxon>
        <taxon>Hypocreomycetidae</taxon>
        <taxon>Hypocreales</taxon>
        <taxon>Bionectriaceae</taxon>
        <taxon>Clonostachys</taxon>
    </lineage>
</organism>
<feature type="region of interest" description="Disordered" evidence="9">
    <location>
        <begin position="985"/>
        <end position="1017"/>
    </location>
</feature>
<dbReference type="InterPro" id="IPR001849">
    <property type="entry name" value="PH_domain"/>
</dbReference>
<dbReference type="Pfam" id="PF00620">
    <property type="entry name" value="RhoGAP"/>
    <property type="match status" value="1"/>
</dbReference>
<dbReference type="CDD" id="cd06093">
    <property type="entry name" value="PX_domain"/>
    <property type="match status" value="1"/>
</dbReference>
<feature type="compositionally biased region" description="Polar residues" evidence="9">
    <location>
        <begin position="1503"/>
        <end position="1513"/>
    </location>
</feature>
<dbReference type="InterPro" id="IPR011993">
    <property type="entry name" value="PH-like_dom_sf"/>
</dbReference>
<feature type="coiled-coil region" evidence="8">
    <location>
        <begin position="168"/>
        <end position="202"/>
    </location>
</feature>
<feature type="region of interest" description="Disordered" evidence="9">
    <location>
        <begin position="727"/>
        <end position="747"/>
    </location>
</feature>
<keyword evidence="6" id="KW-0804">Transcription</keyword>
<feature type="compositionally biased region" description="Pro residues" evidence="9">
    <location>
        <begin position="368"/>
        <end position="378"/>
    </location>
</feature>
<feature type="compositionally biased region" description="Low complexity" evidence="9">
    <location>
        <begin position="442"/>
        <end position="454"/>
    </location>
</feature>
<feature type="compositionally biased region" description="Polar residues" evidence="9">
    <location>
        <begin position="206"/>
        <end position="218"/>
    </location>
</feature>
<feature type="region of interest" description="Disordered" evidence="9">
    <location>
        <begin position="1387"/>
        <end position="1513"/>
    </location>
</feature>
<dbReference type="FunFam" id="2.30.29.30:FF:000452">
    <property type="entry name" value="Rho GTPase activator (Bem3)"/>
    <property type="match status" value="1"/>
</dbReference>
<feature type="region of interest" description="Disordered" evidence="9">
    <location>
        <begin position="797"/>
        <end position="816"/>
    </location>
</feature>
<feature type="compositionally biased region" description="Low complexity" evidence="9">
    <location>
        <begin position="2065"/>
        <end position="2089"/>
    </location>
</feature>
<feature type="region of interest" description="Disordered" evidence="9">
    <location>
        <begin position="864"/>
        <end position="956"/>
    </location>
</feature>
<evidence type="ECO:0000313" key="14">
    <source>
        <dbReference type="Proteomes" id="UP000696573"/>
    </source>
</evidence>
<evidence type="ECO:0000256" key="2">
    <source>
        <dbReference type="ARBA" id="ARBA00022468"/>
    </source>
</evidence>
<feature type="compositionally biased region" description="Pro residues" evidence="9">
    <location>
        <begin position="526"/>
        <end position="542"/>
    </location>
</feature>
<feature type="region of interest" description="Disordered" evidence="9">
    <location>
        <begin position="1218"/>
        <end position="1237"/>
    </location>
</feature>
<dbReference type="GO" id="GO:0008270">
    <property type="term" value="F:zinc ion binding"/>
    <property type="evidence" value="ECO:0007669"/>
    <property type="project" value="InterPro"/>
</dbReference>
<dbReference type="Pfam" id="PF00169">
    <property type="entry name" value="PH"/>
    <property type="match status" value="1"/>
</dbReference>
<dbReference type="Gene3D" id="1.10.555.10">
    <property type="entry name" value="Rho GTPase activation protein"/>
    <property type="match status" value="1"/>
</dbReference>
<feature type="domain" description="Zn(2)-C6 fungal-type" evidence="11">
    <location>
        <begin position="1303"/>
        <end position="1335"/>
    </location>
</feature>
<feature type="compositionally biased region" description="Basic and acidic residues" evidence="9">
    <location>
        <begin position="1220"/>
        <end position="1237"/>
    </location>
</feature>
<feature type="domain" description="PH" evidence="10">
    <location>
        <begin position="744"/>
        <end position="861"/>
    </location>
</feature>
<feature type="region of interest" description="Disordered" evidence="9">
    <location>
        <begin position="206"/>
        <end position="543"/>
    </location>
</feature>
<feature type="compositionally biased region" description="Low complexity" evidence="9">
    <location>
        <begin position="1984"/>
        <end position="1999"/>
    </location>
</feature>
<dbReference type="GO" id="GO:0007165">
    <property type="term" value="P:signal transduction"/>
    <property type="evidence" value="ECO:0007669"/>
    <property type="project" value="InterPro"/>
</dbReference>
<dbReference type="PROSITE" id="PS00463">
    <property type="entry name" value="ZN2_CY6_FUNGAL_1"/>
    <property type="match status" value="1"/>
</dbReference>
<dbReference type="SMART" id="SM00324">
    <property type="entry name" value="RhoGAP"/>
    <property type="match status" value="1"/>
</dbReference>
<evidence type="ECO:0000256" key="4">
    <source>
        <dbReference type="ARBA" id="ARBA00023015"/>
    </source>
</evidence>
<reference evidence="13" key="1">
    <citation type="submission" date="2021-10" db="EMBL/GenBank/DDBJ databases">
        <authorList>
            <person name="Piombo E."/>
        </authorList>
    </citation>
    <scope>NUCLEOTIDE SEQUENCE</scope>
</reference>
<dbReference type="PROSITE" id="PS50238">
    <property type="entry name" value="RHOGAP"/>
    <property type="match status" value="1"/>
</dbReference>
<evidence type="ECO:0000259" key="10">
    <source>
        <dbReference type="PROSITE" id="PS50003"/>
    </source>
</evidence>
<evidence type="ECO:0000259" key="12">
    <source>
        <dbReference type="PROSITE" id="PS50238"/>
    </source>
</evidence>
<feature type="domain" description="Rho-GAP" evidence="12">
    <location>
        <begin position="1025"/>
        <end position="1232"/>
    </location>
</feature>
<keyword evidence="7" id="KW-0539">Nucleus</keyword>
<dbReference type="Pfam" id="PF00172">
    <property type="entry name" value="Zn_clus"/>
    <property type="match status" value="1"/>
</dbReference>
<dbReference type="InterPro" id="IPR007219">
    <property type="entry name" value="XnlR_reg_dom"/>
</dbReference>
<dbReference type="OrthoDB" id="185175at2759"/>
<keyword evidence="8" id="KW-0175">Coiled coil</keyword>
<dbReference type="PROSITE" id="PS50003">
    <property type="entry name" value="PH_DOMAIN"/>
    <property type="match status" value="1"/>
</dbReference>
<dbReference type="GO" id="GO:0000976">
    <property type="term" value="F:transcription cis-regulatory region binding"/>
    <property type="evidence" value="ECO:0007669"/>
    <property type="project" value="TreeGrafter"/>
</dbReference>
<dbReference type="PANTHER" id="PTHR31845">
    <property type="entry name" value="FINGER DOMAIN PROTEIN, PUTATIVE-RELATED"/>
    <property type="match status" value="1"/>
</dbReference>
<evidence type="ECO:0008006" key="15">
    <source>
        <dbReference type="Google" id="ProtNLM"/>
    </source>
</evidence>
<dbReference type="CDD" id="cd13277">
    <property type="entry name" value="PH_Bem3"/>
    <property type="match status" value="1"/>
</dbReference>
<dbReference type="InterPro" id="IPR001138">
    <property type="entry name" value="Zn2Cys6_DnaBD"/>
</dbReference>
<name>A0A9N9VRL1_9HYPO</name>
<dbReference type="GO" id="GO:0000981">
    <property type="term" value="F:DNA-binding transcription factor activity, RNA polymerase II-specific"/>
    <property type="evidence" value="ECO:0007669"/>
    <property type="project" value="InterPro"/>
</dbReference>
<keyword evidence="14" id="KW-1185">Reference proteome</keyword>
<feature type="compositionally biased region" description="Acidic residues" evidence="9">
    <location>
        <begin position="390"/>
        <end position="403"/>
    </location>
</feature>
<dbReference type="InterPro" id="IPR000198">
    <property type="entry name" value="RhoGAP_dom"/>
</dbReference>
<feature type="compositionally biased region" description="Pro residues" evidence="9">
    <location>
        <begin position="332"/>
        <end position="341"/>
    </location>
</feature>
<dbReference type="GO" id="GO:0005096">
    <property type="term" value="F:GTPase activator activity"/>
    <property type="evidence" value="ECO:0007669"/>
    <property type="project" value="UniProtKB-KW"/>
</dbReference>
<accession>A0A9N9VRL1</accession>
<evidence type="ECO:0000256" key="9">
    <source>
        <dbReference type="SAM" id="MobiDB-lite"/>
    </source>
</evidence>
<dbReference type="SUPFAM" id="SSF57701">
    <property type="entry name" value="Zn2/Cys6 DNA-binding domain"/>
    <property type="match status" value="1"/>
</dbReference>
<evidence type="ECO:0000256" key="8">
    <source>
        <dbReference type="SAM" id="Coils"/>
    </source>
</evidence>
<feature type="compositionally biased region" description="Polar residues" evidence="9">
    <location>
        <begin position="1954"/>
        <end position="1970"/>
    </location>
</feature>
<feature type="region of interest" description="Disordered" evidence="9">
    <location>
        <begin position="1254"/>
        <end position="1302"/>
    </location>
</feature>
<evidence type="ECO:0000256" key="3">
    <source>
        <dbReference type="ARBA" id="ARBA00022723"/>
    </source>
</evidence>
<comment type="caution">
    <text evidence="13">The sequence shown here is derived from an EMBL/GenBank/DDBJ whole genome shotgun (WGS) entry which is preliminary data.</text>
</comment>
<dbReference type="Proteomes" id="UP000696573">
    <property type="component" value="Unassembled WGS sequence"/>
</dbReference>
<dbReference type="GO" id="GO:0005634">
    <property type="term" value="C:nucleus"/>
    <property type="evidence" value="ECO:0007669"/>
    <property type="project" value="UniProtKB-SubCell"/>
</dbReference>
<dbReference type="SUPFAM" id="SSF50729">
    <property type="entry name" value="PH domain-like"/>
    <property type="match status" value="1"/>
</dbReference>
<feature type="compositionally biased region" description="Basic and acidic residues" evidence="9">
    <location>
        <begin position="1275"/>
        <end position="1302"/>
    </location>
</feature>
<gene>
    <name evidence="13" type="ORF">CRHIZ90672A_00012131</name>
</gene>
<evidence type="ECO:0000256" key="6">
    <source>
        <dbReference type="ARBA" id="ARBA00023163"/>
    </source>
</evidence>
<dbReference type="SMART" id="SM00066">
    <property type="entry name" value="GAL4"/>
    <property type="match status" value="1"/>
</dbReference>
<proteinExistence type="predicted"/>